<sequence length="115" mass="12837">MSRASKITFGLSCLLTGSTVVGVHLVQNMERETLHQGPIKDAKRVAEKNQRKLELSQQQVQQPDAAGSDPEKNRQKMLNKSEHQLQQELRKKYESIQPLSGEIVTKGGEAVNNSK</sequence>
<dbReference type="AlphaFoldDB" id="A0A7H9B812"/>
<dbReference type="InterPro" id="IPR031568">
    <property type="entry name" value="Pet117"/>
</dbReference>
<evidence type="ECO:0000256" key="1">
    <source>
        <dbReference type="ARBA" id="ARBA00004173"/>
    </source>
</evidence>
<proteinExistence type="inferred from homology"/>
<feature type="region of interest" description="Disordered" evidence="5">
    <location>
        <begin position="36"/>
        <end position="89"/>
    </location>
</feature>
<feature type="compositionally biased region" description="Basic and acidic residues" evidence="5">
    <location>
        <begin position="36"/>
        <end position="54"/>
    </location>
</feature>
<evidence type="ECO:0000313" key="8">
    <source>
        <dbReference type="Proteomes" id="UP000509704"/>
    </source>
</evidence>
<keyword evidence="4" id="KW-0496">Mitochondrion</keyword>
<feature type="signal peptide" evidence="6">
    <location>
        <begin position="1"/>
        <end position="22"/>
    </location>
</feature>
<dbReference type="PANTHER" id="PTHR28163:SF1">
    <property type="entry name" value="PROTEIN PET117 HOMOLOG, MITOCHONDRIAL"/>
    <property type="match status" value="1"/>
</dbReference>
<accession>A0A7H9B812</accession>
<gene>
    <name evidence="7" type="ORF">HG535_0F03730</name>
</gene>
<evidence type="ECO:0000256" key="2">
    <source>
        <dbReference type="ARBA" id="ARBA00008197"/>
    </source>
</evidence>
<dbReference type="GeneID" id="59237621"/>
<evidence type="ECO:0000256" key="5">
    <source>
        <dbReference type="SAM" id="MobiDB-lite"/>
    </source>
</evidence>
<dbReference type="GO" id="GO:0005739">
    <property type="term" value="C:mitochondrion"/>
    <property type="evidence" value="ECO:0007669"/>
    <property type="project" value="UniProtKB-SubCell"/>
</dbReference>
<reference evidence="7 8" key="1">
    <citation type="submission" date="2020-07" db="EMBL/GenBank/DDBJ databases">
        <title>The yeast mating-type switching endonuclease HO is a domesticated member of an unorthodox homing genetic element family.</title>
        <authorList>
            <person name="Coughlan A.Y."/>
            <person name="Lombardi L."/>
            <person name="Braun-Galleani S."/>
            <person name="Martos A.R."/>
            <person name="Galeote V."/>
            <person name="Bigey F."/>
            <person name="Dequin S."/>
            <person name="Byrne K.P."/>
            <person name="Wolfe K.H."/>
        </authorList>
    </citation>
    <scope>NUCLEOTIDE SEQUENCE [LARGE SCALE GENOMIC DNA]</scope>
    <source>
        <strain evidence="7 8">NRRL Y-6702</strain>
    </source>
</reference>
<feature type="chain" id="PRO_5028925909" evidence="6">
    <location>
        <begin position="23"/>
        <end position="115"/>
    </location>
</feature>
<dbReference type="RefSeq" id="XP_037145588.1">
    <property type="nucleotide sequence ID" value="XM_037289693.1"/>
</dbReference>
<name>A0A7H9B812_ZYGMR</name>
<dbReference type="OrthoDB" id="76305at2759"/>
<dbReference type="Pfam" id="PF15786">
    <property type="entry name" value="PET117"/>
    <property type="match status" value="1"/>
</dbReference>
<feature type="compositionally biased region" description="Basic and acidic residues" evidence="5">
    <location>
        <begin position="69"/>
        <end position="89"/>
    </location>
</feature>
<dbReference type="Proteomes" id="UP000509704">
    <property type="component" value="Chromosome 6"/>
</dbReference>
<comment type="subcellular location">
    <subcellularLocation>
        <location evidence="1">Mitochondrion</location>
    </subcellularLocation>
</comment>
<keyword evidence="8" id="KW-1185">Reference proteome</keyword>
<comment type="similarity">
    <text evidence="2">Belongs to the PET117 family.</text>
</comment>
<protein>
    <submittedName>
        <fullName evidence="7">Uncharacterized protein</fullName>
    </submittedName>
</protein>
<dbReference type="KEGG" id="zmk:HG535_0F03730"/>
<dbReference type="PANTHER" id="PTHR28163">
    <property type="entry name" value="PROTEIN PET117 HOMOLOG, MITOCHONDRIAL"/>
    <property type="match status" value="1"/>
</dbReference>
<organism evidence="7 8">
    <name type="scientific">Zygotorulaspora mrakii</name>
    <name type="common">Zygosaccharomyces mrakii</name>
    <dbReference type="NCBI Taxonomy" id="42260"/>
    <lineage>
        <taxon>Eukaryota</taxon>
        <taxon>Fungi</taxon>
        <taxon>Dikarya</taxon>
        <taxon>Ascomycota</taxon>
        <taxon>Saccharomycotina</taxon>
        <taxon>Saccharomycetes</taxon>
        <taxon>Saccharomycetales</taxon>
        <taxon>Saccharomycetaceae</taxon>
        <taxon>Zygotorulaspora</taxon>
    </lineage>
</organism>
<dbReference type="EMBL" id="CP058609">
    <property type="protein sequence ID" value="QLG73862.1"/>
    <property type="molecule type" value="Genomic_DNA"/>
</dbReference>
<keyword evidence="3" id="KW-0809">Transit peptide</keyword>
<dbReference type="GO" id="GO:0033617">
    <property type="term" value="P:mitochondrial respiratory chain complex IV assembly"/>
    <property type="evidence" value="ECO:0007669"/>
    <property type="project" value="TreeGrafter"/>
</dbReference>
<evidence type="ECO:0000313" key="7">
    <source>
        <dbReference type="EMBL" id="QLG73862.1"/>
    </source>
</evidence>
<keyword evidence="6" id="KW-0732">Signal</keyword>
<evidence type="ECO:0000256" key="4">
    <source>
        <dbReference type="ARBA" id="ARBA00023128"/>
    </source>
</evidence>
<evidence type="ECO:0000256" key="3">
    <source>
        <dbReference type="ARBA" id="ARBA00022946"/>
    </source>
</evidence>
<evidence type="ECO:0000256" key="6">
    <source>
        <dbReference type="SAM" id="SignalP"/>
    </source>
</evidence>